<evidence type="ECO:0000313" key="1">
    <source>
        <dbReference type="EMBL" id="KAH7665121.1"/>
    </source>
</evidence>
<gene>
    <name evidence="1" type="ORF">IHE45_13G011400</name>
</gene>
<keyword evidence="2" id="KW-1185">Reference proteome</keyword>
<proteinExistence type="predicted"/>
<name>A0ACB7UWN8_DIOAL</name>
<evidence type="ECO:0000313" key="2">
    <source>
        <dbReference type="Proteomes" id="UP000827976"/>
    </source>
</evidence>
<dbReference type="EMBL" id="CM037023">
    <property type="protein sequence ID" value="KAH7665121.1"/>
    <property type="molecule type" value="Genomic_DNA"/>
</dbReference>
<accession>A0ACB7UWN8</accession>
<dbReference type="Proteomes" id="UP000827976">
    <property type="component" value="Chromosome 13"/>
</dbReference>
<reference evidence="2" key="1">
    <citation type="journal article" date="2022" name="Nat. Commun.">
        <title>Chromosome evolution and the genetic basis of agronomically important traits in greater yam.</title>
        <authorList>
            <person name="Bredeson J.V."/>
            <person name="Lyons J.B."/>
            <person name="Oniyinde I.O."/>
            <person name="Okereke N.R."/>
            <person name="Kolade O."/>
            <person name="Nnabue I."/>
            <person name="Nwadili C.O."/>
            <person name="Hribova E."/>
            <person name="Parker M."/>
            <person name="Nwogha J."/>
            <person name="Shu S."/>
            <person name="Carlson J."/>
            <person name="Kariba R."/>
            <person name="Muthemba S."/>
            <person name="Knop K."/>
            <person name="Barton G.J."/>
            <person name="Sherwood A.V."/>
            <person name="Lopez-Montes A."/>
            <person name="Asiedu R."/>
            <person name="Jamnadass R."/>
            <person name="Muchugi A."/>
            <person name="Goodstein D."/>
            <person name="Egesi C.N."/>
            <person name="Featherston J."/>
            <person name="Asfaw A."/>
            <person name="Simpson G.G."/>
            <person name="Dolezel J."/>
            <person name="Hendre P.S."/>
            <person name="Van Deynze A."/>
            <person name="Kumar P.L."/>
            <person name="Obidiegwu J.E."/>
            <person name="Bhattacharjee R."/>
            <person name="Rokhsar D.S."/>
        </authorList>
    </citation>
    <scope>NUCLEOTIDE SEQUENCE [LARGE SCALE GENOMIC DNA]</scope>
    <source>
        <strain evidence="2">cv. TDa95/00328</strain>
    </source>
</reference>
<comment type="caution">
    <text evidence="1">The sequence shown here is derived from an EMBL/GenBank/DDBJ whole genome shotgun (WGS) entry which is preliminary data.</text>
</comment>
<organism evidence="1 2">
    <name type="scientific">Dioscorea alata</name>
    <name type="common">Purple yam</name>
    <dbReference type="NCBI Taxonomy" id="55571"/>
    <lineage>
        <taxon>Eukaryota</taxon>
        <taxon>Viridiplantae</taxon>
        <taxon>Streptophyta</taxon>
        <taxon>Embryophyta</taxon>
        <taxon>Tracheophyta</taxon>
        <taxon>Spermatophyta</taxon>
        <taxon>Magnoliopsida</taxon>
        <taxon>Liliopsida</taxon>
        <taxon>Dioscoreales</taxon>
        <taxon>Dioscoreaceae</taxon>
        <taxon>Dioscorea</taxon>
    </lineage>
</organism>
<sequence>MSSHMELLLLLSLALISLFLFFTLIKCRRRRVKLPPGTSGYPFIGETFAYLKPHKATSIGHFMKQHMSRYGKIYRSNLFGEQTIVSADPGLNRFILQNEGRLFECSYPKSIGGILGKWSMLVLVGDMHRDMRMISLNFMSSLRLRLFLLPEVERHTLLVLSSWKEGSSFSAQEEAKKFTFNLMAKNIMSMDPGEAETEKLRLEYITFMKGVVSAPLNFPGTPYWKALKSRSSILSVIERKMDERIKFKASTDDDGEDKPEEDDLLSWALNNSNLSKEQILDLLLSLLFAGHETSSMALTLAIFFLEGCPKAVEELRVEHLEINRKKKERGEIGLNWDDYKQMEFSQCVINETLRLGNVVNFVHRKALKDVQYKGFDIPSGWKVLPVFAAVHLDPSLYSDPQEFNPWRWQKSSSSTSNTNNFMPYGGGPRLCAGSELAKLEMAVFLHHLVLNYQWTLDEPDCPLAYPYIDFPKGLPIKVHRI</sequence>
<protein>
    <submittedName>
        <fullName evidence="1">Steroid 22-alpha-hydroxylase protein</fullName>
    </submittedName>
</protein>